<dbReference type="InterPro" id="IPR037478">
    <property type="entry name" value="YwkD-like_dom"/>
</dbReference>
<keyword evidence="4" id="KW-1185">Reference proteome</keyword>
<evidence type="ECO:0000256" key="1">
    <source>
        <dbReference type="ARBA" id="ARBA00022723"/>
    </source>
</evidence>
<dbReference type="PANTHER" id="PTHR36113:SF6">
    <property type="entry name" value="FOSFOMYCIN RESISTANCE PROTEIN FOSX"/>
    <property type="match status" value="1"/>
</dbReference>
<evidence type="ECO:0000313" key="4">
    <source>
        <dbReference type="Proteomes" id="UP000051217"/>
    </source>
</evidence>
<gene>
    <name evidence="3" type="ORF">FC65_GL000461</name>
</gene>
<name>A0ABR5PI97_9LACO</name>
<dbReference type="InterPro" id="IPR037523">
    <property type="entry name" value="VOC_core"/>
</dbReference>
<comment type="caution">
    <text evidence="3">The sequence shown here is derived from an EMBL/GenBank/DDBJ whole genome shotgun (WGS) entry which is preliminary data.</text>
</comment>
<dbReference type="PANTHER" id="PTHR36113">
    <property type="entry name" value="LYASE, PUTATIVE-RELATED-RELATED"/>
    <property type="match status" value="1"/>
</dbReference>
<dbReference type="Pfam" id="PF00903">
    <property type="entry name" value="Glyoxalase"/>
    <property type="match status" value="1"/>
</dbReference>
<reference evidence="3 4" key="1">
    <citation type="journal article" date="2015" name="Genome Announc.">
        <title>Expanding the biotechnology potential of lactobacilli through comparative genomics of 213 strains and associated genera.</title>
        <authorList>
            <person name="Sun Z."/>
            <person name="Harris H.M."/>
            <person name="McCann A."/>
            <person name="Guo C."/>
            <person name="Argimon S."/>
            <person name="Zhang W."/>
            <person name="Yang X."/>
            <person name="Jeffery I.B."/>
            <person name="Cooney J.C."/>
            <person name="Kagawa T.F."/>
            <person name="Liu W."/>
            <person name="Song Y."/>
            <person name="Salvetti E."/>
            <person name="Wrobel A."/>
            <person name="Rasinkangas P."/>
            <person name="Parkhill J."/>
            <person name="Rea M.C."/>
            <person name="O'Sullivan O."/>
            <person name="Ritari J."/>
            <person name="Douillard F.P."/>
            <person name="Paul Ross R."/>
            <person name="Yang R."/>
            <person name="Briner A.E."/>
            <person name="Felis G.E."/>
            <person name="de Vos W.M."/>
            <person name="Barrangou R."/>
            <person name="Klaenhammer T.R."/>
            <person name="Caufield P.W."/>
            <person name="Cui Y."/>
            <person name="Zhang H."/>
            <person name="O'Toole P.W."/>
        </authorList>
    </citation>
    <scope>NUCLEOTIDE SEQUENCE [LARGE SCALE GENOMIC DNA]</scope>
    <source>
        <strain evidence="3 4">DSM 15836</strain>
    </source>
</reference>
<evidence type="ECO:0000259" key="2">
    <source>
        <dbReference type="PROSITE" id="PS51819"/>
    </source>
</evidence>
<accession>A0ABR5PI97</accession>
<proteinExistence type="predicted"/>
<dbReference type="Gene3D" id="3.10.180.10">
    <property type="entry name" value="2,3-Dihydroxybiphenyl 1,2-Dioxygenase, domain 1"/>
    <property type="match status" value="1"/>
</dbReference>
<dbReference type="PROSITE" id="PS51819">
    <property type="entry name" value="VOC"/>
    <property type="match status" value="1"/>
</dbReference>
<dbReference type="InterPro" id="IPR051332">
    <property type="entry name" value="Fosfomycin_Res_Enzymes"/>
</dbReference>
<dbReference type="SUPFAM" id="SSF54593">
    <property type="entry name" value="Glyoxalase/Bleomycin resistance protein/Dihydroxybiphenyl dioxygenase"/>
    <property type="match status" value="1"/>
</dbReference>
<evidence type="ECO:0000313" key="3">
    <source>
        <dbReference type="EMBL" id="KRM25229.1"/>
    </source>
</evidence>
<dbReference type="Proteomes" id="UP000051217">
    <property type="component" value="Unassembled WGS sequence"/>
</dbReference>
<keyword evidence="1" id="KW-0479">Metal-binding</keyword>
<feature type="domain" description="VOC" evidence="2">
    <location>
        <begin position="17"/>
        <end position="138"/>
    </location>
</feature>
<protein>
    <submittedName>
        <fullName evidence="3">Glyoxalase</fullName>
    </submittedName>
</protein>
<dbReference type="EMBL" id="AZFI01000141">
    <property type="protein sequence ID" value="KRM25229.1"/>
    <property type="molecule type" value="Genomic_DNA"/>
</dbReference>
<dbReference type="InterPro" id="IPR029068">
    <property type="entry name" value="Glyas_Bleomycin-R_OHBP_Dase"/>
</dbReference>
<dbReference type="InterPro" id="IPR004360">
    <property type="entry name" value="Glyas_Fos-R_dOase_dom"/>
</dbReference>
<dbReference type="CDD" id="cd08352">
    <property type="entry name" value="VOC_Bs_YwkD_like"/>
    <property type="match status" value="1"/>
</dbReference>
<organism evidence="3 4">
    <name type="scientific">Ligilactobacillus acidipiscis DSM 15836</name>
    <dbReference type="NCBI Taxonomy" id="1423716"/>
    <lineage>
        <taxon>Bacteria</taxon>
        <taxon>Bacillati</taxon>
        <taxon>Bacillota</taxon>
        <taxon>Bacilli</taxon>
        <taxon>Lactobacillales</taxon>
        <taxon>Lactobacillaceae</taxon>
        <taxon>Ligilactobacillus</taxon>
    </lineage>
</organism>
<sequence>MGTCCFCKGENKLLFEKVDHLAIICHDEQQAVDFYVNKLGFTIQDRHERPEKNDVLFHLNGGSFVIELFIKATAPTRLTGPEALGLRHLAFKVADVEQAARDLATRGIDCEPVRRDDFTGEKMTFFFDPDRLPLELHE</sequence>